<evidence type="ECO:0000256" key="5">
    <source>
        <dbReference type="ARBA" id="ARBA00022989"/>
    </source>
</evidence>
<dbReference type="CDD" id="cd17502">
    <property type="entry name" value="MFS_Azr1_MDR_like"/>
    <property type="match status" value="1"/>
</dbReference>
<feature type="transmembrane region" description="Helical" evidence="7">
    <location>
        <begin position="260"/>
        <end position="282"/>
    </location>
</feature>
<dbReference type="Pfam" id="PF07690">
    <property type="entry name" value="MFS_1"/>
    <property type="match status" value="1"/>
</dbReference>
<feature type="transmembrane region" description="Helical" evidence="7">
    <location>
        <begin position="327"/>
        <end position="346"/>
    </location>
</feature>
<dbReference type="PRINTS" id="PR01036">
    <property type="entry name" value="TCRTETB"/>
</dbReference>
<reference evidence="9 10" key="1">
    <citation type="submission" date="2020-08" db="EMBL/GenBank/DDBJ databases">
        <title>Genomic Encyclopedia of Type Strains, Phase IV (KMG-IV): sequencing the most valuable type-strain genomes for metagenomic binning, comparative biology and taxonomic classification.</title>
        <authorList>
            <person name="Goeker M."/>
        </authorList>
    </citation>
    <scope>NUCLEOTIDE SEQUENCE [LARGE SCALE GENOMIC DNA]</scope>
    <source>
        <strain evidence="9 10">DSM 29007</strain>
    </source>
</reference>
<keyword evidence="2" id="KW-0813">Transport</keyword>
<sequence length="498" mass="52502">MKEATTHRSLVFFALLLAMFMAAIEGTIIATAMPSIAAELGGFSLYSWVFSSFLLMQAVAIPIFGKLADIVGRKPVFILGVVVFLAGSVLCGLANSMGMLVLFRFIQGLGAGAVQPMTSTLAGDLYSLEERGRVQGYISGVWGISSILGPLAGGLIVHSIGWKWIFWINVPFGIAAIVLVMLYLHEGLERKKSSVDYAGAGLLLAAVGTLMLGLTEASTWPATTTAALFAVSAIAFVLFVRQERRAADPLMHMELWSSALFRNANLATLWSGIMMIGLITFLPTYVQGVLGGSALVAGFALSAMTLGWPLSAMLAGKRIVTVGVRPMVRAGGASVLAGTVIIALFASTGPVAAGVGSFVTGIGLGLLSLTAIIAIQASVPWNQRGVATAANMLMRILGNALGAALFGGILNLLMSRYLRREGLQDRVSLDSIQDLMSESAPGTVHLTPDVLNLLRAGLSDSLHVVFWGTAILGVLTLLATWRIPELERVESPGPMMHE</sequence>
<accession>A0A841GKX7</accession>
<gene>
    <name evidence="9" type="ORF">HNQ61_001016</name>
</gene>
<organism evidence="9 10">
    <name type="scientific">Longimicrobium terrae</name>
    <dbReference type="NCBI Taxonomy" id="1639882"/>
    <lineage>
        <taxon>Bacteria</taxon>
        <taxon>Pseudomonadati</taxon>
        <taxon>Gemmatimonadota</taxon>
        <taxon>Longimicrobiia</taxon>
        <taxon>Longimicrobiales</taxon>
        <taxon>Longimicrobiaceae</taxon>
        <taxon>Longimicrobium</taxon>
    </lineage>
</organism>
<feature type="transmembrane region" description="Helical" evidence="7">
    <location>
        <begin position="76"/>
        <end position="95"/>
    </location>
</feature>
<dbReference type="Proteomes" id="UP000582837">
    <property type="component" value="Unassembled WGS sequence"/>
</dbReference>
<dbReference type="InterPro" id="IPR020846">
    <property type="entry name" value="MFS_dom"/>
</dbReference>
<evidence type="ECO:0000256" key="7">
    <source>
        <dbReference type="SAM" id="Phobius"/>
    </source>
</evidence>
<comment type="subcellular location">
    <subcellularLocation>
        <location evidence="1">Cell membrane</location>
        <topology evidence="1">Multi-pass membrane protein</topology>
    </subcellularLocation>
</comment>
<keyword evidence="5 7" id="KW-1133">Transmembrane helix</keyword>
<feature type="transmembrane region" description="Helical" evidence="7">
    <location>
        <begin position="294"/>
        <end position="315"/>
    </location>
</feature>
<keyword evidence="6 7" id="KW-0472">Membrane</keyword>
<keyword evidence="3" id="KW-1003">Cell membrane</keyword>
<evidence type="ECO:0000256" key="2">
    <source>
        <dbReference type="ARBA" id="ARBA00022448"/>
    </source>
</evidence>
<feature type="transmembrane region" description="Helical" evidence="7">
    <location>
        <begin position="101"/>
        <end position="122"/>
    </location>
</feature>
<feature type="transmembrane region" description="Helical" evidence="7">
    <location>
        <begin position="12"/>
        <end position="33"/>
    </location>
</feature>
<feature type="transmembrane region" description="Helical" evidence="7">
    <location>
        <begin position="45"/>
        <end position="64"/>
    </location>
</feature>
<name>A0A841GKX7_9BACT</name>
<dbReference type="PANTHER" id="PTHR23501:SF191">
    <property type="entry name" value="VACUOLAR BASIC AMINO ACID TRANSPORTER 4"/>
    <property type="match status" value="1"/>
</dbReference>
<dbReference type="RefSeq" id="WP_170037745.1">
    <property type="nucleotide sequence ID" value="NZ_JABDTL010000002.1"/>
</dbReference>
<feature type="transmembrane region" description="Helical" evidence="7">
    <location>
        <begin position="352"/>
        <end position="375"/>
    </location>
</feature>
<feature type="transmembrane region" description="Helical" evidence="7">
    <location>
        <begin position="461"/>
        <end position="481"/>
    </location>
</feature>
<evidence type="ECO:0000256" key="1">
    <source>
        <dbReference type="ARBA" id="ARBA00004651"/>
    </source>
</evidence>
<dbReference type="PROSITE" id="PS50850">
    <property type="entry name" value="MFS"/>
    <property type="match status" value="1"/>
</dbReference>
<feature type="transmembrane region" description="Helical" evidence="7">
    <location>
        <begin position="196"/>
        <end position="214"/>
    </location>
</feature>
<dbReference type="AlphaFoldDB" id="A0A841GKX7"/>
<feature type="transmembrane region" description="Helical" evidence="7">
    <location>
        <begin position="396"/>
        <end position="414"/>
    </location>
</feature>
<evidence type="ECO:0000256" key="3">
    <source>
        <dbReference type="ARBA" id="ARBA00022475"/>
    </source>
</evidence>
<dbReference type="SUPFAM" id="SSF103473">
    <property type="entry name" value="MFS general substrate transporter"/>
    <property type="match status" value="1"/>
</dbReference>
<proteinExistence type="predicted"/>
<comment type="caution">
    <text evidence="9">The sequence shown here is derived from an EMBL/GenBank/DDBJ whole genome shotgun (WGS) entry which is preliminary data.</text>
</comment>
<dbReference type="InterPro" id="IPR036259">
    <property type="entry name" value="MFS_trans_sf"/>
</dbReference>
<dbReference type="PANTHER" id="PTHR23501">
    <property type="entry name" value="MAJOR FACILITATOR SUPERFAMILY"/>
    <property type="match status" value="1"/>
</dbReference>
<dbReference type="Gene3D" id="1.20.1250.20">
    <property type="entry name" value="MFS general substrate transporter like domains"/>
    <property type="match status" value="1"/>
</dbReference>
<evidence type="ECO:0000313" key="9">
    <source>
        <dbReference type="EMBL" id="MBB6069401.1"/>
    </source>
</evidence>
<dbReference type="FunFam" id="1.20.1720.10:FF:000004">
    <property type="entry name" value="EmrB/QacA family drug resistance transporter"/>
    <property type="match status" value="1"/>
</dbReference>
<dbReference type="InterPro" id="IPR011701">
    <property type="entry name" value="MFS"/>
</dbReference>
<feature type="transmembrane region" description="Helical" evidence="7">
    <location>
        <begin position="164"/>
        <end position="184"/>
    </location>
</feature>
<feature type="transmembrane region" description="Helical" evidence="7">
    <location>
        <begin position="220"/>
        <end position="240"/>
    </location>
</feature>
<evidence type="ECO:0000259" key="8">
    <source>
        <dbReference type="PROSITE" id="PS50850"/>
    </source>
</evidence>
<evidence type="ECO:0000256" key="4">
    <source>
        <dbReference type="ARBA" id="ARBA00022692"/>
    </source>
</evidence>
<dbReference type="EMBL" id="JACHIA010000002">
    <property type="protein sequence ID" value="MBB6069401.1"/>
    <property type="molecule type" value="Genomic_DNA"/>
</dbReference>
<keyword evidence="10" id="KW-1185">Reference proteome</keyword>
<keyword evidence="4 7" id="KW-0812">Transmembrane</keyword>
<dbReference type="GO" id="GO:0005886">
    <property type="term" value="C:plasma membrane"/>
    <property type="evidence" value="ECO:0007669"/>
    <property type="project" value="UniProtKB-SubCell"/>
</dbReference>
<dbReference type="GO" id="GO:0022857">
    <property type="term" value="F:transmembrane transporter activity"/>
    <property type="evidence" value="ECO:0007669"/>
    <property type="project" value="InterPro"/>
</dbReference>
<evidence type="ECO:0000313" key="10">
    <source>
        <dbReference type="Proteomes" id="UP000582837"/>
    </source>
</evidence>
<dbReference type="Gene3D" id="1.20.1720.10">
    <property type="entry name" value="Multidrug resistance protein D"/>
    <property type="match status" value="1"/>
</dbReference>
<protein>
    <submittedName>
        <fullName evidence="9">EmrB/QacA subfamily drug resistance transporter</fullName>
    </submittedName>
</protein>
<feature type="transmembrane region" description="Helical" evidence="7">
    <location>
        <begin position="134"/>
        <end position="158"/>
    </location>
</feature>
<feature type="domain" description="Major facilitator superfamily (MFS) profile" evidence="8">
    <location>
        <begin position="11"/>
        <end position="488"/>
    </location>
</feature>
<evidence type="ECO:0000256" key="6">
    <source>
        <dbReference type="ARBA" id="ARBA00023136"/>
    </source>
</evidence>